<feature type="active site" evidence="1">
    <location>
        <position position="91"/>
    </location>
</feature>
<evidence type="ECO:0000313" key="6">
    <source>
        <dbReference type="Proteomes" id="UP001206925"/>
    </source>
</evidence>
<organism evidence="5 6">
    <name type="scientific">Ambrosia artemisiifolia</name>
    <name type="common">Common ragweed</name>
    <dbReference type="NCBI Taxonomy" id="4212"/>
    <lineage>
        <taxon>Eukaryota</taxon>
        <taxon>Viridiplantae</taxon>
        <taxon>Streptophyta</taxon>
        <taxon>Embryophyta</taxon>
        <taxon>Tracheophyta</taxon>
        <taxon>Spermatophyta</taxon>
        <taxon>Magnoliopsida</taxon>
        <taxon>eudicotyledons</taxon>
        <taxon>Gunneridae</taxon>
        <taxon>Pentapetalae</taxon>
        <taxon>asterids</taxon>
        <taxon>campanulids</taxon>
        <taxon>Asterales</taxon>
        <taxon>Asteraceae</taxon>
        <taxon>Asteroideae</taxon>
        <taxon>Heliantheae alliance</taxon>
        <taxon>Heliantheae</taxon>
        <taxon>Ambrosia</taxon>
    </lineage>
</organism>
<sequence>MFLKMSARLATTLKSLIPLPNHHHHTHNQIPKQFPQFSHSPIPANLNLPVRCLHHYNMSSQPSPVPPTDSSTPIKTVKVVIKGRVQGVFYRDWTVQNATELGLKGWVRNRRDGSVEALFSGSENKVGEMQERCRRGPPSAMVTGVNVSPCTEDPGTGFERRPTV</sequence>
<dbReference type="PROSITE" id="PS51160">
    <property type="entry name" value="ACYLPHOSPHATASE_3"/>
    <property type="match status" value="1"/>
</dbReference>
<keyword evidence="1" id="KW-0378">Hydrolase</keyword>
<keyword evidence="6" id="KW-1185">Reference proteome</keyword>
<gene>
    <name evidence="5" type="ORF">M8C21_019306</name>
</gene>
<comment type="caution">
    <text evidence="5">The sequence shown here is derived from an EMBL/GenBank/DDBJ whole genome shotgun (WGS) entry which is preliminary data.</text>
</comment>
<feature type="region of interest" description="Disordered" evidence="3">
    <location>
        <begin position="135"/>
        <end position="164"/>
    </location>
</feature>
<dbReference type="EC" id="3.6.1.7" evidence="1"/>
<dbReference type="SUPFAM" id="SSF54975">
    <property type="entry name" value="Acylphosphatase/BLUF domain-like"/>
    <property type="match status" value="1"/>
</dbReference>
<dbReference type="InterPro" id="IPR020456">
    <property type="entry name" value="Acylphosphatase"/>
</dbReference>
<feature type="active site" evidence="1">
    <location>
        <position position="109"/>
    </location>
</feature>
<protein>
    <recommendedName>
        <fullName evidence="1">acylphosphatase</fullName>
        <ecNumber evidence="1">3.6.1.7</ecNumber>
    </recommendedName>
</protein>
<feature type="domain" description="Acylphosphatase-like" evidence="4">
    <location>
        <begin position="76"/>
        <end position="162"/>
    </location>
</feature>
<accession>A0AAD5CZD8</accession>
<dbReference type="PRINTS" id="PR00112">
    <property type="entry name" value="ACYLPHPHTASE"/>
</dbReference>
<dbReference type="EMBL" id="JAMZMK010006192">
    <property type="protein sequence ID" value="KAI7750172.1"/>
    <property type="molecule type" value="Genomic_DNA"/>
</dbReference>
<dbReference type="Proteomes" id="UP001206925">
    <property type="component" value="Unassembled WGS sequence"/>
</dbReference>
<evidence type="ECO:0000256" key="2">
    <source>
        <dbReference type="RuleBase" id="RU004168"/>
    </source>
</evidence>
<evidence type="ECO:0000259" key="4">
    <source>
        <dbReference type="PROSITE" id="PS51160"/>
    </source>
</evidence>
<dbReference type="NCBIfam" id="NF010996">
    <property type="entry name" value="PRK14421.1"/>
    <property type="match status" value="1"/>
</dbReference>
<reference evidence="5" key="1">
    <citation type="submission" date="2022-06" db="EMBL/GenBank/DDBJ databases">
        <title>Uncovering the hologenomic basis of an extraordinary plant invasion.</title>
        <authorList>
            <person name="Bieker V.C."/>
            <person name="Martin M.D."/>
            <person name="Gilbert T."/>
            <person name="Hodgins K."/>
            <person name="Battlay P."/>
            <person name="Petersen B."/>
            <person name="Wilson J."/>
        </authorList>
    </citation>
    <scope>NUCLEOTIDE SEQUENCE</scope>
    <source>
        <strain evidence="5">AA19_3_7</strain>
        <tissue evidence="5">Leaf</tissue>
    </source>
</reference>
<dbReference type="InterPro" id="IPR001792">
    <property type="entry name" value="Acylphosphatase-like_dom"/>
</dbReference>
<dbReference type="Pfam" id="PF00708">
    <property type="entry name" value="Acylphosphatase"/>
    <property type="match status" value="1"/>
</dbReference>
<evidence type="ECO:0000313" key="5">
    <source>
        <dbReference type="EMBL" id="KAI7750172.1"/>
    </source>
</evidence>
<dbReference type="InterPro" id="IPR036046">
    <property type="entry name" value="Acylphosphatase-like_dom_sf"/>
</dbReference>
<dbReference type="AlphaFoldDB" id="A0AAD5CZD8"/>
<dbReference type="GO" id="GO:0003998">
    <property type="term" value="F:acylphosphatase activity"/>
    <property type="evidence" value="ECO:0007669"/>
    <property type="project" value="UniProtKB-EC"/>
</dbReference>
<dbReference type="PANTHER" id="PTHR47268">
    <property type="entry name" value="ACYLPHOSPHATASE"/>
    <property type="match status" value="1"/>
</dbReference>
<comment type="catalytic activity">
    <reaction evidence="1">
        <text>an acyl phosphate + H2O = a carboxylate + phosphate + H(+)</text>
        <dbReference type="Rhea" id="RHEA:14965"/>
        <dbReference type="ChEBI" id="CHEBI:15377"/>
        <dbReference type="ChEBI" id="CHEBI:15378"/>
        <dbReference type="ChEBI" id="CHEBI:29067"/>
        <dbReference type="ChEBI" id="CHEBI:43474"/>
        <dbReference type="ChEBI" id="CHEBI:59918"/>
        <dbReference type="EC" id="3.6.1.7"/>
    </reaction>
</comment>
<evidence type="ECO:0000256" key="1">
    <source>
        <dbReference type="PROSITE-ProRule" id="PRU00520"/>
    </source>
</evidence>
<dbReference type="Gene3D" id="3.30.70.100">
    <property type="match status" value="1"/>
</dbReference>
<evidence type="ECO:0000256" key="3">
    <source>
        <dbReference type="SAM" id="MobiDB-lite"/>
    </source>
</evidence>
<dbReference type="PROSITE" id="PS00151">
    <property type="entry name" value="ACYLPHOSPHATASE_2"/>
    <property type="match status" value="1"/>
</dbReference>
<dbReference type="InterPro" id="IPR017968">
    <property type="entry name" value="Acylphosphatase_CS"/>
</dbReference>
<comment type="similarity">
    <text evidence="2">Belongs to the acylphosphatase family.</text>
</comment>
<proteinExistence type="inferred from homology"/>
<name>A0AAD5CZD8_AMBAR</name>
<dbReference type="PANTHER" id="PTHR47268:SF4">
    <property type="entry name" value="ACYLPHOSPHATASE"/>
    <property type="match status" value="1"/>
</dbReference>